<feature type="domain" description="SNF2 N-terminal" evidence="1">
    <location>
        <begin position="53"/>
        <end position="80"/>
    </location>
</feature>
<dbReference type="InterPro" id="IPR015813">
    <property type="entry name" value="Pyrv/PenolPyrv_kinase-like_dom"/>
</dbReference>
<gene>
    <name evidence="2" type="ORF">GIB67_012846</name>
</gene>
<dbReference type="InterPro" id="IPR000330">
    <property type="entry name" value="SNF2_N"/>
</dbReference>
<dbReference type="InterPro" id="IPR038718">
    <property type="entry name" value="SNF2-like_sf"/>
</dbReference>
<name>A0A7J7NFC7_9MAGN</name>
<keyword evidence="3" id="KW-1185">Reference proteome</keyword>
<dbReference type="SUPFAM" id="SSF51621">
    <property type="entry name" value="Phosphoenolpyruvate/pyruvate domain"/>
    <property type="match status" value="1"/>
</dbReference>
<dbReference type="EMBL" id="JACGCM010000816">
    <property type="protein sequence ID" value="KAF6165949.1"/>
    <property type="molecule type" value="Genomic_DNA"/>
</dbReference>
<protein>
    <recommendedName>
        <fullName evidence="1">SNF2 N-terminal domain-containing protein</fullName>
    </recommendedName>
</protein>
<feature type="non-terminal residue" evidence="2">
    <location>
        <position position="1"/>
    </location>
</feature>
<proteinExistence type="predicted"/>
<dbReference type="Proteomes" id="UP000541444">
    <property type="component" value="Unassembled WGS sequence"/>
</dbReference>
<dbReference type="GO" id="GO:0003824">
    <property type="term" value="F:catalytic activity"/>
    <property type="evidence" value="ECO:0007669"/>
    <property type="project" value="InterPro"/>
</dbReference>
<dbReference type="OrthoDB" id="1674608at2759"/>
<accession>A0A7J7NFC7</accession>
<evidence type="ECO:0000313" key="3">
    <source>
        <dbReference type="Proteomes" id="UP000541444"/>
    </source>
</evidence>
<comment type="caution">
    <text evidence="2">The sequence shown here is derived from an EMBL/GenBank/DDBJ whole genome shotgun (WGS) entry which is preliminary data.</text>
</comment>
<evidence type="ECO:0000313" key="2">
    <source>
        <dbReference type="EMBL" id="KAF6165949.1"/>
    </source>
</evidence>
<dbReference type="Pfam" id="PF00176">
    <property type="entry name" value="SNF2-rel_dom"/>
    <property type="match status" value="1"/>
</dbReference>
<reference evidence="2 3" key="1">
    <citation type="journal article" date="2020" name="IScience">
        <title>Genome Sequencing of the Endangered Kingdonia uniflora (Circaeasteraceae, Ranunculales) Reveals Potential Mechanisms of Evolutionary Specialization.</title>
        <authorList>
            <person name="Sun Y."/>
            <person name="Deng T."/>
            <person name="Zhang A."/>
            <person name="Moore M.J."/>
            <person name="Landis J.B."/>
            <person name="Lin N."/>
            <person name="Zhang H."/>
            <person name="Zhang X."/>
            <person name="Huang J."/>
            <person name="Zhang X."/>
            <person name="Sun H."/>
            <person name="Wang H."/>
        </authorList>
    </citation>
    <scope>NUCLEOTIDE SEQUENCE [LARGE SCALE GENOMIC DNA]</scope>
    <source>
        <strain evidence="2">TB1705</strain>
        <tissue evidence="2">Leaf</tissue>
    </source>
</reference>
<dbReference type="AlphaFoldDB" id="A0A7J7NFC7"/>
<organism evidence="2 3">
    <name type="scientific">Kingdonia uniflora</name>
    <dbReference type="NCBI Taxonomy" id="39325"/>
    <lineage>
        <taxon>Eukaryota</taxon>
        <taxon>Viridiplantae</taxon>
        <taxon>Streptophyta</taxon>
        <taxon>Embryophyta</taxon>
        <taxon>Tracheophyta</taxon>
        <taxon>Spermatophyta</taxon>
        <taxon>Magnoliopsida</taxon>
        <taxon>Ranunculales</taxon>
        <taxon>Circaeasteraceae</taxon>
        <taxon>Kingdonia</taxon>
    </lineage>
</organism>
<dbReference type="Gene3D" id="3.40.50.10810">
    <property type="entry name" value="Tandem AAA-ATPase domain"/>
    <property type="match status" value="1"/>
</dbReference>
<sequence>MLIEDLITEITSIWKTDELRRHKPIPVDEARAGEVLGFSSIRTSIVCLTTSPDNYGCILVDDMGLGETLQSITLMYTFLRQGFDSEPLVKKQSIH</sequence>
<evidence type="ECO:0000259" key="1">
    <source>
        <dbReference type="Pfam" id="PF00176"/>
    </source>
</evidence>
<dbReference type="GO" id="GO:0005524">
    <property type="term" value="F:ATP binding"/>
    <property type="evidence" value="ECO:0007669"/>
    <property type="project" value="InterPro"/>
</dbReference>